<dbReference type="RefSeq" id="WP_019375020.1">
    <property type="nucleotide sequence ID" value="NZ_ALEE01000703.1"/>
</dbReference>
<protein>
    <submittedName>
        <fullName evidence="1">Uncharacterized protein</fullName>
    </submittedName>
</protein>
<evidence type="ECO:0000313" key="2">
    <source>
        <dbReference type="Proteomes" id="UP000246483"/>
    </source>
</evidence>
<dbReference type="EMBL" id="QGUB01000004">
    <property type="protein sequence ID" value="PWW46286.1"/>
    <property type="molecule type" value="Genomic_DNA"/>
</dbReference>
<comment type="caution">
    <text evidence="1">The sequence shown here is derived from an EMBL/GenBank/DDBJ whole genome shotgun (WGS) entry which is preliminary data.</text>
</comment>
<dbReference type="OrthoDB" id="8901310at2"/>
<name>A0A317RAP4_9BURK</name>
<organism evidence="1 2">
    <name type="scientific">Melaminivora alkalimesophila</name>
    <dbReference type="NCBI Taxonomy" id="1165852"/>
    <lineage>
        <taxon>Bacteria</taxon>
        <taxon>Pseudomonadati</taxon>
        <taxon>Pseudomonadota</taxon>
        <taxon>Betaproteobacteria</taxon>
        <taxon>Burkholderiales</taxon>
        <taxon>Comamonadaceae</taxon>
        <taxon>Melaminivora</taxon>
    </lineage>
</organism>
<keyword evidence="2" id="KW-1185">Reference proteome</keyword>
<dbReference type="Proteomes" id="UP000246483">
    <property type="component" value="Unassembled WGS sequence"/>
</dbReference>
<gene>
    <name evidence="1" type="ORF">DFR36_10466</name>
</gene>
<accession>A0A317RAP4</accession>
<dbReference type="AlphaFoldDB" id="A0A317RAP4"/>
<proteinExistence type="predicted"/>
<evidence type="ECO:0000313" key="1">
    <source>
        <dbReference type="EMBL" id="PWW46286.1"/>
    </source>
</evidence>
<reference evidence="1 2" key="1">
    <citation type="submission" date="2018-05" db="EMBL/GenBank/DDBJ databases">
        <title>Genomic Encyclopedia of Type Strains, Phase IV (KMG-IV): sequencing the most valuable type-strain genomes for metagenomic binning, comparative biology and taxonomic classification.</title>
        <authorList>
            <person name="Goeker M."/>
        </authorList>
    </citation>
    <scope>NUCLEOTIDE SEQUENCE [LARGE SCALE GENOMIC DNA]</scope>
    <source>
        <strain evidence="1 2">DSM 26006</strain>
    </source>
</reference>
<sequence>MKLFSFPAAALEKAIHKRILTLPSPHREWFAERWQQKPYKKSFVQNKAMPLVTLVAKGKTWDDETFAQGLAEWDVSFHEAEAEVLRPLIKGDGLIQLMQKNLPAERAQALLERLATRRPGSAPAAAAD</sequence>